<dbReference type="RefSeq" id="WP_023433732.1">
    <property type="nucleotide sequence ID" value="NZ_AWXZ01000039.1"/>
</dbReference>
<evidence type="ECO:0000256" key="4">
    <source>
        <dbReference type="ARBA" id="ARBA00022692"/>
    </source>
</evidence>
<dbReference type="eggNOG" id="COG1826">
    <property type="taxonomic scope" value="Bacteria"/>
</dbReference>
<keyword evidence="7 9" id="KW-0811">Translocation</keyword>
<dbReference type="AlphaFoldDB" id="V4RBL6"/>
<sequence>MFDIGWSEMLVIGAVAILVVGPRELPGMLRTFGKYMGQIRRMAGEFQSQFNDALKEAELDEVRRGIESVRQASPAKQLRKELGSLKDAGDSVRKAVEDPAAPKAPQTGSAPASEQGPAKAEAPKAAPPVKGAVEDAPVQPVQPVRHEKTTTPETAS</sequence>
<comment type="similarity">
    <text evidence="9">Belongs to the TatB family.</text>
</comment>
<keyword evidence="5 9" id="KW-0653">Protein transport</keyword>
<dbReference type="PRINTS" id="PR01506">
    <property type="entry name" value="TATBPROTEIN"/>
</dbReference>
<dbReference type="STRING" id="631454.N177_3614"/>
<feature type="compositionally biased region" description="Basic and acidic residues" evidence="10">
    <location>
        <begin position="78"/>
        <end position="97"/>
    </location>
</feature>
<evidence type="ECO:0000256" key="1">
    <source>
        <dbReference type="ARBA" id="ARBA00004167"/>
    </source>
</evidence>
<evidence type="ECO:0000256" key="8">
    <source>
        <dbReference type="ARBA" id="ARBA00023136"/>
    </source>
</evidence>
<dbReference type="OrthoDB" id="7206969at2"/>
<dbReference type="Proteomes" id="UP000017819">
    <property type="component" value="Unassembled WGS sequence"/>
</dbReference>
<accession>V4RBL6</accession>
<dbReference type="NCBIfam" id="TIGR01410">
    <property type="entry name" value="tatB"/>
    <property type="match status" value="1"/>
</dbReference>
<evidence type="ECO:0000256" key="5">
    <source>
        <dbReference type="ARBA" id="ARBA00022927"/>
    </source>
</evidence>
<evidence type="ECO:0000256" key="2">
    <source>
        <dbReference type="ARBA" id="ARBA00022448"/>
    </source>
</evidence>
<reference evidence="11 12" key="1">
    <citation type="journal article" date="2014" name="Genome Announc.">
        <title>Draft Genome Sequence of Lutibaculum baratangense Strain AMV1T, Isolated from a Mud Volcano in Andamans, India.</title>
        <authorList>
            <person name="Singh A."/>
            <person name="Sreenivas A."/>
            <person name="Sathyanarayana Reddy G."/>
            <person name="Pinnaka A.K."/>
            <person name="Shivaji S."/>
        </authorList>
    </citation>
    <scope>NUCLEOTIDE SEQUENCE [LARGE SCALE GENOMIC DNA]</scope>
    <source>
        <strain evidence="11 12">AMV1</strain>
    </source>
</reference>
<keyword evidence="12" id="KW-1185">Reference proteome</keyword>
<dbReference type="InterPro" id="IPR018448">
    <property type="entry name" value="TatB"/>
</dbReference>
<evidence type="ECO:0000256" key="3">
    <source>
        <dbReference type="ARBA" id="ARBA00022475"/>
    </source>
</evidence>
<dbReference type="Gene3D" id="1.20.5.3310">
    <property type="match status" value="1"/>
</dbReference>
<evidence type="ECO:0000256" key="7">
    <source>
        <dbReference type="ARBA" id="ARBA00023010"/>
    </source>
</evidence>
<dbReference type="GO" id="GO:0033281">
    <property type="term" value="C:TAT protein transport complex"/>
    <property type="evidence" value="ECO:0007669"/>
    <property type="project" value="UniProtKB-UniRule"/>
</dbReference>
<dbReference type="GO" id="GO:0043953">
    <property type="term" value="P:protein transport by the Tat complex"/>
    <property type="evidence" value="ECO:0007669"/>
    <property type="project" value="UniProtKB-UniRule"/>
</dbReference>
<keyword evidence="3 9" id="KW-1003">Cell membrane</keyword>
<feature type="region of interest" description="Disordered" evidence="10">
    <location>
        <begin position="67"/>
        <end position="156"/>
    </location>
</feature>
<evidence type="ECO:0000256" key="9">
    <source>
        <dbReference type="HAMAP-Rule" id="MF_00237"/>
    </source>
</evidence>
<comment type="caution">
    <text evidence="11">The sequence shown here is derived from an EMBL/GenBank/DDBJ whole genome shotgun (WGS) entry which is preliminary data.</text>
</comment>
<dbReference type="PANTHER" id="PTHR33162">
    <property type="entry name" value="SEC-INDEPENDENT PROTEIN TRANSLOCASE PROTEIN TATA, CHLOROPLASTIC"/>
    <property type="match status" value="1"/>
</dbReference>
<comment type="function">
    <text evidence="9">Part of the twin-arginine translocation (Tat) system that transports large folded proteins containing a characteristic twin-arginine motif in their signal peptide across membranes. Together with TatC, TatB is part of a receptor directly interacting with Tat signal peptides. TatB may form an oligomeric binding site that transiently accommodates folded Tat precursor proteins before their translocation.</text>
</comment>
<dbReference type="GO" id="GO:0008320">
    <property type="term" value="F:protein transmembrane transporter activity"/>
    <property type="evidence" value="ECO:0007669"/>
    <property type="project" value="UniProtKB-UniRule"/>
</dbReference>
<organism evidence="11 12">
    <name type="scientific">Lutibaculum baratangense AMV1</name>
    <dbReference type="NCBI Taxonomy" id="631454"/>
    <lineage>
        <taxon>Bacteria</taxon>
        <taxon>Pseudomonadati</taxon>
        <taxon>Pseudomonadota</taxon>
        <taxon>Alphaproteobacteria</taxon>
        <taxon>Hyphomicrobiales</taxon>
        <taxon>Tepidamorphaceae</taxon>
        <taxon>Lutibaculum</taxon>
    </lineage>
</organism>
<proteinExistence type="inferred from homology"/>
<evidence type="ECO:0000313" key="11">
    <source>
        <dbReference type="EMBL" id="ESR23546.1"/>
    </source>
</evidence>
<dbReference type="Pfam" id="PF02416">
    <property type="entry name" value="TatA_B_E"/>
    <property type="match status" value="1"/>
</dbReference>
<dbReference type="PANTHER" id="PTHR33162:SF1">
    <property type="entry name" value="SEC-INDEPENDENT PROTEIN TRANSLOCASE PROTEIN TATA, CHLOROPLASTIC"/>
    <property type="match status" value="1"/>
</dbReference>
<protein>
    <recommendedName>
        <fullName evidence="9">Sec-independent protein translocase protein TatB</fullName>
    </recommendedName>
</protein>
<evidence type="ECO:0000256" key="6">
    <source>
        <dbReference type="ARBA" id="ARBA00022989"/>
    </source>
</evidence>
<keyword evidence="4 9" id="KW-0812">Transmembrane</keyword>
<gene>
    <name evidence="9" type="primary">tatB</name>
    <name evidence="11" type="ORF">N177_3614</name>
</gene>
<dbReference type="PATRIC" id="fig|631454.5.peg.3575"/>
<comment type="subcellular location">
    <subcellularLocation>
        <location evidence="9">Cell membrane</location>
        <topology evidence="9">Single-pass membrane protein</topology>
    </subcellularLocation>
    <subcellularLocation>
        <location evidence="1">Membrane</location>
        <topology evidence="1">Single-pass membrane protein</topology>
    </subcellularLocation>
</comment>
<dbReference type="HAMAP" id="MF_00237">
    <property type="entry name" value="TatB"/>
    <property type="match status" value="1"/>
</dbReference>
<keyword evidence="8 9" id="KW-0472">Membrane</keyword>
<keyword evidence="6 9" id="KW-1133">Transmembrane helix</keyword>
<dbReference type="InterPro" id="IPR003369">
    <property type="entry name" value="TatA/B/E"/>
</dbReference>
<feature type="compositionally biased region" description="Low complexity" evidence="10">
    <location>
        <begin position="116"/>
        <end position="131"/>
    </location>
</feature>
<name>V4RBL6_9HYPH</name>
<keyword evidence="2 9" id="KW-0813">Transport</keyword>
<comment type="subunit">
    <text evidence="9">The Tat system comprises two distinct complexes: a TatABC complex, containing multiple copies of TatA, TatB and TatC subunits, and a separate TatA complex, containing only TatA subunits. Substrates initially bind to the TatABC complex, which probably triggers association of the separate TatA complex to form the active translocon.</text>
</comment>
<dbReference type="EMBL" id="AWXZ01000039">
    <property type="protein sequence ID" value="ESR23546.1"/>
    <property type="molecule type" value="Genomic_DNA"/>
</dbReference>
<evidence type="ECO:0000313" key="12">
    <source>
        <dbReference type="Proteomes" id="UP000017819"/>
    </source>
</evidence>
<evidence type="ECO:0000256" key="10">
    <source>
        <dbReference type="SAM" id="MobiDB-lite"/>
    </source>
</evidence>